<sequence length="118" mass="13262">KLTRALIIRGFKLEQISRGECVNLLMEQQNYDKPEAEYIIAVEEAGWGSPETPLEFKRLVDAQRRAMGEEVKEIPQEVVDAEKAFVSISARLKQAYARAAKQAELDNLEVEKAEAGAK</sequence>
<feature type="non-terminal residue" evidence="1">
    <location>
        <position position="1"/>
    </location>
</feature>
<feature type="non-terminal residue" evidence="1">
    <location>
        <position position="118"/>
    </location>
</feature>
<protein>
    <submittedName>
        <fullName evidence="1">Uncharacterized protein</fullName>
    </submittedName>
</protein>
<organism evidence="1">
    <name type="scientific">marine sediment metagenome</name>
    <dbReference type="NCBI Taxonomy" id="412755"/>
    <lineage>
        <taxon>unclassified sequences</taxon>
        <taxon>metagenomes</taxon>
        <taxon>ecological metagenomes</taxon>
    </lineage>
</organism>
<gene>
    <name evidence="1" type="ORF">S12H4_61317</name>
</gene>
<dbReference type="EMBL" id="BARW01040659">
    <property type="protein sequence ID" value="GAJ19546.1"/>
    <property type="molecule type" value="Genomic_DNA"/>
</dbReference>
<accession>X1VRG8</accession>
<name>X1VRG8_9ZZZZ</name>
<proteinExistence type="predicted"/>
<dbReference type="AlphaFoldDB" id="X1VRG8"/>
<reference evidence="1" key="1">
    <citation type="journal article" date="2014" name="Front. Microbiol.">
        <title>High frequency of phylogenetically diverse reductive dehalogenase-homologous genes in deep subseafloor sedimentary metagenomes.</title>
        <authorList>
            <person name="Kawai M."/>
            <person name="Futagami T."/>
            <person name="Toyoda A."/>
            <person name="Takaki Y."/>
            <person name="Nishi S."/>
            <person name="Hori S."/>
            <person name="Arai W."/>
            <person name="Tsubouchi T."/>
            <person name="Morono Y."/>
            <person name="Uchiyama I."/>
            <person name="Ito T."/>
            <person name="Fujiyama A."/>
            <person name="Inagaki F."/>
            <person name="Takami H."/>
        </authorList>
    </citation>
    <scope>NUCLEOTIDE SEQUENCE</scope>
    <source>
        <strain evidence="1">Expedition CK06-06</strain>
    </source>
</reference>
<evidence type="ECO:0000313" key="1">
    <source>
        <dbReference type="EMBL" id="GAJ19546.1"/>
    </source>
</evidence>
<comment type="caution">
    <text evidence="1">The sequence shown here is derived from an EMBL/GenBank/DDBJ whole genome shotgun (WGS) entry which is preliminary data.</text>
</comment>